<dbReference type="AlphaFoldDB" id="A0AAD8XTD6"/>
<sequence length="227" mass="26229">MTAQILRPTISKNKTPQLNSQVRSKFLMRIGVVGTDPNTFCKHQCQAADGTTDSCIPTRDLQKVPRYSTQLKYNRHDERKRMIKRRHQRSAAASADQNSSSSSSATSSSNKSKPKRCITFDESVKVVPIPTRHEYSDRIRSRLWSNAIELYENAARNHVEYAAECYDWRNACDDEQMYLCRSTGEKIHPVHYEMLQDPLLDAHHDASPFKSPTAKTKYWYWESQDII</sequence>
<accession>A0AAD8XTD6</accession>
<gene>
    <name evidence="2" type="ORF">QTG54_016198</name>
</gene>
<reference evidence="2" key="1">
    <citation type="submission" date="2023-06" db="EMBL/GenBank/DDBJ databases">
        <title>Survivors Of The Sea: Transcriptome response of Skeletonema marinoi to long-term dormancy.</title>
        <authorList>
            <person name="Pinder M.I.M."/>
            <person name="Kourtchenko O."/>
            <person name="Robertson E.K."/>
            <person name="Larsson T."/>
            <person name="Maumus F."/>
            <person name="Osuna-Cruz C.M."/>
            <person name="Vancaester E."/>
            <person name="Stenow R."/>
            <person name="Vandepoele K."/>
            <person name="Ploug H."/>
            <person name="Bruchert V."/>
            <person name="Godhe A."/>
            <person name="Topel M."/>
        </authorList>
    </citation>
    <scope>NUCLEOTIDE SEQUENCE</scope>
    <source>
        <strain evidence="2">R05AC</strain>
    </source>
</reference>
<evidence type="ECO:0000313" key="2">
    <source>
        <dbReference type="EMBL" id="KAK1733060.1"/>
    </source>
</evidence>
<name>A0AAD8XTD6_9STRA</name>
<protein>
    <submittedName>
        <fullName evidence="2">Uncharacterized protein</fullName>
    </submittedName>
</protein>
<feature type="region of interest" description="Disordered" evidence="1">
    <location>
        <begin position="75"/>
        <end position="114"/>
    </location>
</feature>
<evidence type="ECO:0000256" key="1">
    <source>
        <dbReference type="SAM" id="MobiDB-lite"/>
    </source>
</evidence>
<dbReference type="EMBL" id="JATAAI010000054">
    <property type="protein sequence ID" value="KAK1733060.1"/>
    <property type="molecule type" value="Genomic_DNA"/>
</dbReference>
<evidence type="ECO:0000313" key="3">
    <source>
        <dbReference type="Proteomes" id="UP001224775"/>
    </source>
</evidence>
<organism evidence="2 3">
    <name type="scientific">Skeletonema marinoi</name>
    <dbReference type="NCBI Taxonomy" id="267567"/>
    <lineage>
        <taxon>Eukaryota</taxon>
        <taxon>Sar</taxon>
        <taxon>Stramenopiles</taxon>
        <taxon>Ochrophyta</taxon>
        <taxon>Bacillariophyta</taxon>
        <taxon>Coscinodiscophyceae</taxon>
        <taxon>Thalassiosirophycidae</taxon>
        <taxon>Thalassiosirales</taxon>
        <taxon>Skeletonemataceae</taxon>
        <taxon>Skeletonema</taxon>
        <taxon>Skeletonema marinoi-dohrnii complex</taxon>
    </lineage>
</organism>
<dbReference type="Proteomes" id="UP001224775">
    <property type="component" value="Unassembled WGS sequence"/>
</dbReference>
<comment type="caution">
    <text evidence="2">The sequence shown here is derived from an EMBL/GenBank/DDBJ whole genome shotgun (WGS) entry which is preliminary data.</text>
</comment>
<proteinExistence type="predicted"/>
<feature type="compositionally biased region" description="Low complexity" evidence="1">
    <location>
        <begin position="90"/>
        <end position="111"/>
    </location>
</feature>
<keyword evidence="3" id="KW-1185">Reference proteome</keyword>